<dbReference type="Proteomes" id="UP000321518">
    <property type="component" value="Unassembled WGS sequence"/>
</dbReference>
<reference evidence="2 3" key="1">
    <citation type="submission" date="2019-07" db="EMBL/GenBank/DDBJ databases">
        <title>Rhodotorula toruloides NBRC10032 genome sequencing.</title>
        <authorList>
            <person name="Shida Y."/>
            <person name="Takaku H."/>
            <person name="Ogasawara W."/>
            <person name="Mori K."/>
        </authorList>
    </citation>
    <scope>NUCLEOTIDE SEQUENCE [LARGE SCALE GENOMIC DNA]</scope>
    <source>
        <strain evidence="2 3">NBRC10032</strain>
    </source>
</reference>
<evidence type="ECO:0000313" key="2">
    <source>
        <dbReference type="EMBL" id="GEM10966.1"/>
    </source>
</evidence>
<organism evidence="2 3">
    <name type="scientific">Rhodotorula toruloides</name>
    <name type="common">Yeast</name>
    <name type="synonym">Rhodosporidium toruloides</name>
    <dbReference type="NCBI Taxonomy" id="5286"/>
    <lineage>
        <taxon>Eukaryota</taxon>
        <taxon>Fungi</taxon>
        <taxon>Dikarya</taxon>
        <taxon>Basidiomycota</taxon>
        <taxon>Pucciniomycotina</taxon>
        <taxon>Microbotryomycetes</taxon>
        <taxon>Sporidiobolales</taxon>
        <taxon>Sporidiobolaceae</taxon>
        <taxon>Rhodotorula</taxon>
    </lineage>
</organism>
<feature type="region of interest" description="Disordered" evidence="1">
    <location>
        <begin position="398"/>
        <end position="442"/>
    </location>
</feature>
<gene>
    <name evidence="2" type="ORF">Rt10032_c13g4983</name>
</gene>
<protein>
    <submittedName>
        <fullName evidence="2">Proteophosphoglycan ppg4</fullName>
    </submittedName>
</protein>
<evidence type="ECO:0000256" key="1">
    <source>
        <dbReference type="SAM" id="MobiDB-lite"/>
    </source>
</evidence>
<comment type="caution">
    <text evidence="2">The sequence shown here is derived from an EMBL/GenBank/DDBJ whole genome shotgun (WGS) entry which is preliminary data.</text>
</comment>
<feature type="compositionally biased region" description="Polar residues" evidence="1">
    <location>
        <begin position="410"/>
        <end position="419"/>
    </location>
</feature>
<accession>A0A511KM56</accession>
<dbReference type="AlphaFoldDB" id="A0A511KM56"/>
<sequence>MSAVGGSSGLEVASVASARSVAAEKAMLAQMVRNWYQDPWSYCAEQARLVAGKESLDEERLWRSSSHLMYARYGWGKALELYPKSAITGASGSSAGKLESAHLVGAVRRQQEALDRKGGMKSVTDFGGQIEIKWLIDAEVVPPYADINCDANRILMEHYVHSELDRGRLKIAPDTDLVLARLLSEAKYQMDRLNYISNPPIGSTAPPVRPPFTLFYESLERLGAIFRLFGTVQMPSLLTTRVDPIPQAYKLHGVNLDDPRRATVFYREENPILRDSMLPALPPILVPVSMNLLIYASKDRVEIGSPAPTAVYEETSFWFIADNSTPDDVQVLIERTLQLLQNDYADSKWLGASQLLANGSTYDQIISLIATPPGLIDSRTPPTSNRAVYLRTLDLSTDAPLEGEDAPDDSTPSLTTDSLATVPSTAVPLPPSPPSPGLSKQDYVTTWLQEALNSSSLLSDPLP</sequence>
<dbReference type="EMBL" id="BJWK01000013">
    <property type="protein sequence ID" value="GEM10966.1"/>
    <property type="molecule type" value="Genomic_DNA"/>
</dbReference>
<evidence type="ECO:0000313" key="3">
    <source>
        <dbReference type="Proteomes" id="UP000321518"/>
    </source>
</evidence>
<proteinExistence type="predicted"/>
<name>A0A511KM56_RHOTO</name>